<dbReference type="AlphaFoldDB" id="A0A4U8UPG5"/>
<dbReference type="Proteomes" id="UP000298663">
    <property type="component" value="Unassembled WGS sequence"/>
</dbReference>
<sequence length="167" mass="20061">MHILILISWDIDEKWIQEFSSWKKLCFLRIEVMCEENVETLVRKLLDLGRILHLSFSFCEKAEIKLGSEFLLQDQFLSLRYDTFNQESVEQMSSFTKAEELTGKTLKWKGYVRLHNDTFEKVDQTDQWTRRYESKKRVVEYFNQTGNLQMSDEEFMKEVTLTAELFT</sequence>
<keyword evidence="2" id="KW-1185">Reference proteome</keyword>
<accession>A0A4U8UPG5</accession>
<evidence type="ECO:0000313" key="2">
    <source>
        <dbReference type="Proteomes" id="UP000298663"/>
    </source>
</evidence>
<reference evidence="1 2" key="2">
    <citation type="journal article" date="2019" name="G3 (Bethesda)">
        <title>Hybrid Assembly of the Genome of the Entomopathogenic Nematode Steinernema carpocapsae Identifies the X-Chromosome.</title>
        <authorList>
            <person name="Serra L."/>
            <person name="Macchietto M."/>
            <person name="Macias-Munoz A."/>
            <person name="McGill C.J."/>
            <person name="Rodriguez I.M."/>
            <person name="Rodriguez B."/>
            <person name="Murad R."/>
            <person name="Mortazavi A."/>
        </authorList>
    </citation>
    <scope>NUCLEOTIDE SEQUENCE [LARGE SCALE GENOMIC DNA]</scope>
    <source>
        <strain evidence="1 2">ALL</strain>
    </source>
</reference>
<proteinExistence type="predicted"/>
<gene>
    <name evidence="1" type="ORF">L596_001152</name>
</gene>
<evidence type="ECO:0000313" key="1">
    <source>
        <dbReference type="EMBL" id="TMS33408.1"/>
    </source>
</evidence>
<comment type="caution">
    <text evidence="1">The sequence shown here is derived from an EMBL/GenBank/DDBJ whole genome shotgun (WGS) entry which is preliminary data.</text>
</comment>
<dbReference type="EMBL" id="AZBU02000001">
    <property type="protein sequence ID" value="TMS33408.1"/>
    <property type="molecule type" value="Genomic_DNA"/>
</dbReference>
<name>A0A4U8UPG5_STECR</name>
<organism evidence="1 2">
    <name type="scientific">Steinernema carpocapsae</name>
    <name type="common">Entomopathogenic nematode</name>
    <dbReference type="NCBI Taxonomy" id="34508"/>
    <lineage>
        <taxon>Eukaryota</taxon>
        <taxon>Metazoa</taxon>
        <taxon>Ecdysozoa</taxon>
        <taxon>Nematoda</taxon>
        <taxon>Chromadorea</taxon>
        <taxon>Rhabditida</taxon>
        <taxon>Tylenchina</taxon>
        <taxon>Panagrolaimomorpha</taxon>
        <taxon>Strongyloidoidea</taxon>
        <taxon>Steinernematidae</taxon>
        <taxon>Steinernema</taxon>
    </lineage>
</organism>
<reference evidence="1 2" key="1">
    <citation type="journal article" date="2015" name="Genome Biol.">
        <title>Comparative genomics of Steinernema reveals deeply conserved gene regulatory networks.</title>
        <authorList>
            <person name="Dillman A.R."/>
            <person name="Macchietto M."/>
            <person name="Porter C.F."/>
            <person name="Rogers A."/>
            <person name="Williams B."/>
            <person name="Antoshechkin I."/>
            <person name="Lee M.M."/>
            <person name="Goodwin Z."/>
            <person name="Lu X."/>
            <person name="Lewis E.E."/>
            <person name="Goodrich-Blair H."/>
            <person name="Stock S.P."/>
            <person name="Adams B.J."/>
            <person name="Sternberg P.W."/>
            <person name="Mortazavi A."/>
        </authorList>
    </citation>
    <scope>NUCLEOTIDE SEQUENCE [LARGE SCALE GENOMIC DNA]</scope>
    <source>
        <strain evidence="1 2">ALL</strain>
    </source>
</reference>
<protein>
    <submittedName>
        <fullName evidence="1">Uncharacterized protein</fullName>
    </submittedName>
</protein>